<organism evidence="2 3">
    <name type="scientific">Manduca sexta</name>
    <name type="common">Tobacco hawkmoth</name>
    <name type="synonym">Tobacco hornworm</name>
    <dbReference type="NCBI Taxonomy" id="7130"/>
    <lineage>
        <taxon>Eukaryota</taxon>
        <taxon>Metazoa</taxon>
        <taxon>Ecdysozoa</taxon>
        <taxon>Arthropoda</taxon>
        <taxon>Hexapoda</taxon>
        <taxon>Insecta</taxon>
        <taxon>Pterygota</taxon>
        <taxon>Neoptera</taxon>
        <taxon>Endopterygota</taxon>
        <taxon>Lepidoptera</taxon>
        <taxon>Glossata</taxon>
        <taxon>Ditrysia</taxon>
        <taxon>Bombycoidea</taxon>
        <taxon>Sphingidae</taxon>
        <taxon>Sphinginae</taxon>
        <taxon>Sphingini</taxon>
        <taxon>Manduca</taxon>
    </lineage>
</organism>
<proteinExistence type="predicted"/>
<evidence type="ECO:0000256" key="1">
    <source>
        <dbReference type="SAM" id="MobiDB-lite"/>
    </source>
</evidence>
<evidence type="ECO:0000313" key="3">
    <source>
        <dbReference type="Proteomes" id="UP000791440"/>
    </source>
</evidence>
<comment type="caution">
    <text evidence="2">The sequence shown here is derived from an EMBL/GenBank/DDBJ whole genome shotgun (WGS) entry which is preliminary data.</text>
</comment>
<keyword evidence="3" id="KW-1185">Reference proteome</keyword>
<dbReference type="EMBL" id="JH668547">
    <property type="protein sequence ID" value="KAG6457453.1"/>
    <property type="molecule type" value="Genomic_DNA"/>
</dbReference>
<reference evidence="2" key="2">
    <citation type="submission" date="2020-12" db="EMBL/GenBank/DDBJ databases">
        <authorList>
            <person name="Kanost M."/>
        </authorList>
    </citation>
    <scope>NUCLEOTIDE SEQUENCE</scope>
</reference>
<accession>A0A921ZGA8</accession>
<protein>
    <submittedName>
        <fullName evidence="2">Uncharacterized protein</fullName>
    </submittedName>
</protein>
<reference evidence="2" key="1">
    <citation type="journal article" date="2016" name="Insect Biochem. Mol. Biol.">
        <title>Multifaceted biological insights from a draft genome sequence of the tobacco hornworm moth, Manduca sexta.</title>
        <authorList>
            <person name="Kanost M.R."/>
            <person name="Arrese E.L."/>
            <person name="Cao X."/>
            <person name="Chen Y.R."/>
            <person name="Chellapilla S."/>
            <person name="Goldsmith M.R."/>
            <person name="Grosse-Wilde E."/>
            <person name="Heckel D.G."/>
            <person name="Herndon N."/>
            <person name="Jiang H."/>
            <person name="Papanicolaou A."/>
            <person name="Qu J."/>
            <person name="Soulages J.L."/>
            <person name="Vogel H."/>
            <person name="Walters J."/>
            <person name="Waterhouse R.M."/>
            <person name="Ahn S.J."/>
            <person name="Almeida F.C."/>
            <person name="An C."/>
            <person name="Aqrawi P."/>
            <person name="Bretschneider A."/>
            <person name="Bryant W.B."/>
            <person name="Bucks S."/>
            <person name="Chao H."/>
            <person name="Chevignon G."/>
            <person name="Christen J.M."/>
            <person name="Clarke D.F."/>
            <person name="Dittmer N.T."/>
            <person name="Ferguson L.C.F."/>
            <person name="Garavelou S."/>
            <person name="Gordon K.H.J."/>
            <person name="Gunaratna R.T."/>
            <person name="Han Y."/>
            <person name="Hauser F."/>
            <person name="He Y."/>
            <person name="Heidel-Fischer H."/>
            <person name="Hirsh A."/>
            <person name="Hu Y."/>
            <person name="Jiang H."/>
            <person name="Kalra D."/>
            <person name="Klinner C."/>
            <person name="Konig C."/>
            <person name="Kovar C."/>
            <person name="Kroll A.R."/>
            <person name="Kuwar S.S."/>
            <person name="Lee S.L."/>
            <person name="Lehman R."/>
            <person name="Li K."/>
            <person name="Li Z."/>
            <person name="Liang H."/>
            <person name="Lovelace S."/>
            <person name="Lu Z."/>
            <person name="Mansfield J.H."/>
            <person name="McCulloch K.J."/>
            <person name="Mathew T."/>
            <person name="Morton B."/>
            <person name="Muzny D.M."/>
            <person name="Neunemann D."/>
            <person name="Ongeri F."/>
            <person name="Pauchet Y."/>
            <person name="Pu L.L."/>
            <person name="Pyrousis I."/>
            <person name="Rao X.J."/>
            <person name="Redding A."/>
            <person name="Roesel C."/>
            <person name="Sanchez-Gracia A."/>
            <person name="Schaack S."/>
            <person name="Shukla A."/>
            <person name="Tetreau G."/>
            <person name="Wang Y."/>
            <person name="Xiong G.H."/>
            <person name="Traut W."/>
            <person name="Walsh T.K."/>
            <person name="Worley K.C."/>
            <person name="Wu D."/>
            <person name="Wu W."/>
            <person name="Wu Y.Q."/>
            <person name="Zhang X."/>
            <person name="Zou Z."/>
            <person name="Zucker H."/>
            <person name="Briscoe A.D."/>
            <person name="Burmester T."/>
            <person name="Clem R.J."/>
            <person name="Feyereisen R."/>
            <person name="Grimmelikhuijzen C.J.P."/>
            <person name="Hamodrakas S.J."/>
            <person name="Hansson B.S."/>
            <person name="Huguet E."/>
            <person name="Jermiin L.S."/>
            <person name="Lan Q."/>
            <person name="Lehman H.K."/>
            <person name="Lorenzen M."/>
            <person name="Merzendorfer H."/>
            <person name="Michalopoulos I."/>
            <person name="Morton D.B."/>
            <person name="Muthukrishnan S."/>
            <person name="Oakeshott J.G."/>
            <person name="Palmer W."/>
            <person name="Park Y."/>
            <person name="Passarelli A.L."/>
            <person name="Rozas J."/>
            <person name="Schwartz L.M."/>
            <person name="Smith W."/>
            <person name="Southgate A."/>
            <person name="Vilcinskas A."/>
            <person name="Vogt R."/>
            <person name="Wang P."/>
            <person name="Werren J."/>
            <person name="Yu X.Q."/>
            <person name="Zhou J.J."/>
            <person name="Brown S.J."/>
            <person name="Scherer S.E."/>
            <person name="Richards S."/>
            <person name="Blissard G.W."/>
        </authorList>
    </citation>
    <scope>NUCLEOTIDE SEQUENCE</scope>
</reference>
<dbReference type="Proteomes" id="UP000791440">
    <property type="component" value="Unassembled WGS sequence"/>
</dbReference>
<dbReference type="AlphaFoldDB" id="A0A921ZGA8"/>
<sequence length="78" mass="8596">MLETETHVYDICSCESRTASEIDVALDASHAPVPIRATSPPPSAFVRARRPRRTRSFPSSLPKNGNYAIYIPPQTPVT</sequence>
<name>A0A921ZGA8_MANSE</name>
<feature type="region of interest" description="Disordered" evidence="1">
    <location>
        <begin position="33"/>
        <end position="61"/>
    </location>
</feature>
<gene>
    <name evidence="2" type="ORF">O3G_MSEX010310</name>
</gene>
<evidence type="ECO:0000313" key="2">
    <source>
        <dbReference type="EMBL" id="KAG6457453.1"/>
    </source>
</evidence>